<dbReference type="InterPro" id="IPR029068">
    <property type="entry name" value="Glyas_Bleomycin-R_OHBP_Dase"/>
</dbReference>
<reference evidence="2 5" key="2">
    <citation type="submission" date="2016-07" db="EMBL/GenBank/DDBJ databases">
        <title>Complete genome sequences of Bordetella pseudohinzii.</title>
        <authorList>
            <person name="Spilker T."/>
            <person name="Darrah R."/>
            <person name="LiPuma J.J."/>
        </authorList>
    </citation>
    <scope>NUCLEOTIDE SEQUENCE [LARGE SCALE GENOMIC DNA]</scope>
    <source>
        <strain evidence="2 5">HI4681</strain>
    </source>
</reference>
<dbReference type="EMBL" id="CP016440">
    <property type="protein sequence ID" value="ANY17292.1"/>
    <property type="molecule type" value="Genomic_DNA"/>
</dbReference>
<dbReference type="OrthoDB" id="9795618at2"/>
<dbReference type="KEGG" id="bpdz:BBN53_16270"/>
<keyword evidence="3" id="KW-0456">Lyase</keyword>
<dbReference type="RefSeq" id="WP_043213624.1">
    <property type="nucleotide sequence ID" value="NZ_CAJGUP010000026.1"/>
</dbReference>
<dbReference type="InterPro" id="IPR004360">
    <property type="entry name" value="Glyas_Fos-R_dOase_dom"/>
</dbReference>
<keyword evidence="5" id="KW-1185">Reference proteome</keyword>
<evidence type="ECO:0000313" key="3">
    <source>
        <dbReference type="EMBL" id="CUI68333.1"/>
    </source>
</evidence>
<dbReference type="Pfam" id="PF00903">
    <property type="entry name" value="Glyoxalase"/>
    <property type="match status" value="1"/>
</dbReference>
<evidence type="ECO:0000259" key="1">
    <source>
        <dbReference type="PROSITE" id="PS51819"/>
    </source>
</evidence>
<organism evidence="3 4">
    <name type="scientific">Bordetella pseudohinzii</name>
    <dbReference type="NCBI Taxonomy" id="1331258"/>
    <lineage>
        <taxon>Bacteria</taxon>
        <taxon>Pseudomonadati</taxon>
        <taxon>Pseudomonadota</taxon>
        <taxon>Betaproteobacteria</taxon>
        <taxon>Burkholderiales</taxon>
        <taxon>Alcaligenaceae</taxon>
        <taxon>Bordetella</taxon>
    </lineage>
</organism>
<dbReference type="GO" id="GO:0016829">
    <property type="term" value="F:lyase activity"/>
    <property type="evidence" value="ECO:0007669"/>
    <property type="project" value="UniProtKB-KW"/>
</dbReference>
<accession>A0A0J6C588</accession>
<dbReference type="InterPro" id="IPR037523">
    <property type="entry name" value="VOC_core"/>
</dbReference>
<evidence type="ECO:0000313" key="2">
    <source>
        <dbReference type="EMBL" id="ANY17292.1"/>
    </source>
</evidence>
<name>A0A0J6C588_9BORD</name>
<accession>A0A0M7EM14</accession>
<protein>
    <submittedName>
        <fullName evidence="2">Glyoxalase</fullName>
    </submittedName>
    <submittedName>
        <fullName evidence="3">Predicted enzyme related to lactoylglutathione lyase</fullName>
    </submittedName>
</protein>
<gene>
    <name evidence="2" type="ORF">BBN53_16270</name>
    <name evidence="3" type="ORF">ERS370011_01711</name>
</gene>
<proteinExistence type="predicted"/>
<dbReference type="SUPFAM" id="SSF54593">
    <property type="entry name" value="Glyoxalase/Bleomycin resistance protein/Dihydroxybiphenyl dioxygenase"/>
    <property type="match status" value="1"/>
</dbReference>
<evidence type="ECO:0000313" key="4">
    <source>
        <dbReference type="Proteomes" id="UP000053096"/>
    </source>
</evidence>
<evidence type="ECO:0000313" key="5">
    <source>
        <dbReference type="Proteomes" id="UP000092950"/>
    </source>
</evidence>
<dbReference type="EMBL" id="CYTV01000004">
    <property type="protein sequence ID" value="CUI68333.1"/>
    <property type="molecule type" value="Genomic_DNA"/>
</dbReference>
<dbReference type="Gene3D" id="3.10.180.10">
    <property type="entry name" value="2,3-Dihydroxybiphenyl 1,2-Dioxygenase, domain 1"/>
    <property type="match status" value="1"/>
</dbReference>
<sequence length="189" mass="21351">MKTSSLEEGPELAFSHMGFYVHDLAGMARFYQQALCFTVTDEGTMGAAQLVFLSRDPAEHHQIVLVSGKPQALVFNVINQVSFRVPDLPALRHFHARLLAAGATDMQAVTHGNSVSFYCRDPEGNRLEIFMDTPWYCEQPLRQPLDLALDDSAILALAERIARGRPGFKPRDEWLQAMRLRMRADRRAH</sequence>
<dbReference type="Proteomes" id="UP000092950">
    <property type="component" value="Chromosome"/>
</dbReference>
<dbReference type="Proteomes" id="UP000053096">
    <property type="component" value="Unassembled WGS sequence"/>
</dbReference>
<dbReference type="PROSITE" id="PS51819">
    <property type="entry name" value="VOC"/>
    <property type="match status" value="1"/>
</dbReference>
<dbReference type="AlphaFoldDB" id="A0A0J6C588"/>
<reference evidence="3 4" key="1">
    <citation type="submission" date="2015-09" db="EMBL/GenBank/DDBJ databases">
        <authorList>
            <person name="Jackson K.R."/>
            <person name="Lunt B.L."/>
            <person name="Fisher J.N.B."/>
            <person name="Gardner A.V."/>
            <person name="Bailey M.E."/>
            <person name="Deus L.M."/>
            <person name="Earl A.S."/>
            <person name="Gibby P.D."/>
            <person name="Hartmann K.A."/>
            <person name="Liu J.E."/>
            <person name="Manci A.M."/>
            <person name="Nielsen D.A."/>
            <person name="Solomon M.B."/>
            <person name="Breakwell D.P."/>
            <person name="Burnett S.H."/>
            <person name="Grose J.H."/>
        </authorList>
    </citation>
    <scope>NUCLEOTIDE SEQUENCE [LARGE SCALE GENOMIC DNA]</scope>
    <source>
        <strain evidence="3 4">2789STDY5608636</strain>
    </source>
</reference>
<feature type="domain" description="VOC" evidence="1">
    <location>
        <begin position="13"/>
        <end position="132"/>
    </location>
</feature>